<evidence type="ECO:0000313" key="3">
    <source>
        <dbReference type="Proteomes" id="UP001419268"/>
    </source>
</evidence>
<dbReference type="Proteomes" id="UP001419268">
    <property type="component" value="Unassembled WGS sequence"/>
</dbReference>
<organism evidence="2 3">
    <name type="scientific">Stephania cephalantha</name>
    <dbReference type="NCBI Taxonomy" id="152367"/>
    <lineage>
        <taxon>Eukaryota</taxon>
        <taxon>Viridiplantae</taxon>
        <taxon>Streptophyta</taxon>
        <taxon>Embryophyta</taxon>
        <taxon>Tracheophyta</taxon>
        <taxon>Spermatophyta</taxon>
        <taxon>Magnoliopsida</taxon>
        <taxon>Ranunculales</taxon>
        <taxon>Menispermaceae</taxon>
        <taxon>Menispermoideae</taxon>
        <taxon>Cissampelideae</taxon>
        <taxon>Stephania</taxon>
    </lineage>
</organism>
<feature type="region of interest" description="Disordered" evidence="1">
    <location>
        <begin position="1"/>
        <end position="25"/>
    </location>
</feature>
<dbReference type="EMBL" id="JBBNAG010000001">
    <property type="protein sequence ID" value="KAK9167391.1"/>
    <property type="molecule type" value="Genomic_DNA"/>
</dbReference>
<accession>A0AAP0LAF8</accession>
<evidence type="ECO:0000313" key="2">
    <source>
        <dbReference type="EMBL" id="KAK9167391.1"/>
    </source>
</evidence>
<sequence length="91" mass="9824">MFSAIKLELSNSSPSAPPLPQLQRRPSPTRFHISATFNDTNTNLCCFPSLALQYHVSATTPPTASPPPLNLLNWVLTSLLNGTSRIAMSSS</sequence>
<proteinExistence type="predicted"/>
<keyword evidence="3" id="KW-1185">Reference proteome</keyword>
<protein>
    <submittedName>
        <fullName evidence="2">Uncharacterized protein</fullName>
    </submittedName>
</protein>
<comment type="caution">
    <text evidence="2">The sequence shown here is derived from an EMBL/GenBank/DDBJ whole genome shotgun (WGS) entry which is preliminary data.</text>
</comment>
<dbReference type="AlphaFoldDB" id="A0AAP0LAF8"/>
<gene>
    <name evidence="2" type="ORF">Scep_002582</name>
</gene>
<name>A0AAP0LAF8_9MAGN</name>
<evidence type="ECO:0000256" key="1">
    <source>
        <dbReference type="SAM" id="MobiDB-lite"/>
    </source>
</evidence>
<reference evidence="2 3" key="1">
    <citation type="submission" date="2024-01" db="EMBL/GenBank/DDBJ databases">
        <title>Genome assemblies of Stephania.</title>
        <authorList>
            <person name="Yang L."/>
        </authorList>
    </citation>
    <scope>NUCLEOTIDE SEQUENCE [LARGE SCALE GENOMIC DNA]</scope>
    <source>
        <strain evidence="2">JXDWG</strain>
        <tissue evidence="2">Leaf</tissue>
    </source>
</reference>